<dbReference type="InterPro" id="IPR000531">
    <property type="entry name" value="Beta-barrel_TonB"/>
</dbReference>
<dbReference type="PANTHER" id="PTHR40980">
    <property type="entry name" value="PLUG DOMAIN-CONTAINING PROTEIN"/>
    <property type="match status" value="1"/>
</dbReference>
<dbReference type="NCBIfam" id="TIGR01782">
    <property type="entry name" value="TonB-Xanth-Caul"/>
    <property type="match status" value="1"/>
</dbReference>
<gene>
    <name evidence="13" type="ordered locus">Bresu_2933</name>
</gene>
<dbReference type="AlphaFoldDB" id="D9QNK4"/>
<evidence type="ECO:0000256" key="3">
    <source>
        <dbReference type="ARBA" id="ARBA00022452"/>
    </source>
</evidence>
<evidence type="ECO:0000259" key="12">
    <source>
        <dbReference type="Pfam" id="PF07715"/>
    </source>
</evidence>
<reference evidence="14" key="1">
    <citation type="journal article" date="2011" name="J. Bacteriol.">
        <title>Genome sequences of eight morphologically diverse alphaproteobacteria.</title>
        <authorList>
            <consortium name="US DOE Joint Genome Institute"/>
            <person name="Brown P.J."/>
            <person name="Kysela D.T."/>
            <person name="Buechlein A."/>
            <person name="Hemmerich C."/>
            <person name="Brun Y.V."/>
        </authorList>
    </citation>
    <scope>NUCLEOTIDE SEQUENCE [LARGE SCALE GENOMIC DNA]</scope>
    <source>
        <strain evidence="14">ATCC 15264 / DSM 4735 / LMG 14903 / NBRC 16000 / CB 81</strain>
    </source>
</reference>
<dbReference type="Proteomes" id="UP000002696">
    <property type="component" value="Chromosome"/>
</dbReference>
<sequence>MLNQRRNIRAVLLTAASVGALGAAAPAFAQSAAPAAPAEQETQVDEIIVTGFRASLADALNAKRESNLIIESITAEDIGKFPDQNIAESLQRLAGVQIDRENGQGTKVRIRGLDQNVTLLNGDIFVTGLEIFRLGEGNIRQDSSLEGIPSELIGGVDVYKSPDASLLEGGLGGIIDLQTRGARTLRSDTLIAGDVRGTVNGDDGDWNPTGSLVVGHRFGDRFAILGTVSYDRTDIFTEALGGENRGGWAFLARPVSGGPARNIWSPEYRYATIRDQERERIGYSLNADFEVSDSLTLTADWFHSDLSILTQEASIKFPFANENATYAAANLTLGDNNVLESGTLTANSAEAISFVQNAEASTDNFQVAADWDNGGSLRGSVRAAYSKGDYESTSGNNDVRYTQYTVRNGTAAGLVPNPTAPATFTYSYRNGDSPTFTPANPAQFTTPTSVFAKSHWVFGENTEIENASLRADLEYSPDYAEGLTISFGGRYAERTVDSEYGRYLASYAGRGELDAHALGLGDWTPFGYFQDGAIGFKSCELPVGTPGRAVCSPGGRFGDSPALITPYQTAATNPDRFETVTIGGITALVQNRSQMTNPVEWIQSLYPTTPFTFFRDPVESFKVEEKTTSGYLMFDVGDEGDRFHLNAGARVIKTELGIDSSQTPISGAYYFGTDSWNGVLANPVAVTTQREYTDVLPSASGVLEVNETDKLRVSAARVVSRQNLFQLGQGSSFNFTRSSTPGPDLDRFIYTNGSGGNVDLDPYRASQYDIAYERYFGSQGLLSAAIFYKSVDSFIQTDTVSRRVADGSTAGSTVGVFTQPVNGEGGTIKGIELAAQYAFDNGFGFNVNYTYSDSESSNFSDFEDNLPIPGVAKNAFNVQGYYEGYGFEARLSYAWRDKSYQGNFAFGSGADAHNLSTWERAYGQLDGQIGYAVTEDIKIVLEGINLTEEESGRYLQFENLPFRNATGERRISIGARFTLGR</sequence>
<keyword evidence="3 8" id="KW-1134">Transmembrane beta strand</keyword>
<dbReference type="GO" id="GO:0009279">
    <property type="term" value="C:cell outer membrane"/>
    <property type="evidence" value="ECO:0007669"/>
    <property type="project" value="UniProtKB-SubCell"/>
</dbReference>
<evidence type="ECO:0000256" key="10">
    <source>
        <dbReference type="SAM" id="SignalP"/>
    </source>
</evidence>
<evidence type="ECO:0000256" key="5">
    <source>
        <dbReference type="ARBA" id="ARBA00023077"/>
    </source>
</evidence>
<name>D9QNK4_BRESC</name>
<dbReference type="InterPro" id="IPR006311">
    <property type="entry name" value="TAT_signal"/>
</dbReference>
<keyword evidence="10" id="KW-0732">Signal</keyword>
<proteinExistence type="inferred from homology"/>
<evidence type="ECO:0000256" key="4">
    <source>
        <dbReference type="ARBA" id="ARBA00022692"/>
    </source>
</evidence>
<feature type="signal peptide" evidence="10">
    <location>
        <begin position="1"/>
        <end position="29"/>
    </location>
</feature>
<feature type="chain" id="PRO_5003126934" evidence="10">
    <location>
        <begin position="30"/>
        <end position="981"/>
    </location>
</feature>
<dbReference type="STRING" id="633149.Bresu_2933"/>
<keyword evidence="5 9" id="KW-0798">TonB box</keyword>
<dbReference type="InterPro" id="IPR039426">
    <property type="entry name" value="TonB-dep_rcpt-like"/>
</dbReference>
<evidence type="ECO:0000256" key="2">
    <source>
        <dbReference type="ARBA" id="ARBA00022448"/>
    </source>
</evidence>
<keyword evidence="6 8" id="KW-0472">Membrane</keyword>
<dbReference type="Gene3D" id="2.170.130.10">
    <property type="entry name" value="TonB-dependent receptor, plug domain"/>
    <property type="match status" value="1"/>
</dbReference>
<evidence type="ECO:0000256" key="6">
    <source>
        <dbReference type="ARBA" id="ARBA00023136"/>
    </source>
</evidence>
<dbReference type="eggNOG" id="COG1629">
    <property type="taxonomic scope" value="Bacteria"/>
</dbReference>
<evidence type="ECO:0000256" key="7">
    <source>
        <dbReference type="ARBA" id="ARBA00023237"/>
    </source>
</evidence>
<dbReference type="PROSITE" id="PS51318">
    <property type="entry name" value="TAT"/>
    <property type="match status" value="1"/>
</dbReference>
<dbReference type="eggNOG" id="COG4774">
    <property type="taxonomic scope" value="Bacteria"/>
</dbReference>
<keyword evidence="14" id="KW-1185">Reference proteome</keyword>
<protein>
    <submittedName>
        <fullName evidence="13">TonB-dependent receptor</fullName>
    </submittedName>
</protein>
<evidence type="ECO:0000256" key="8">
    <source>
        <dbReference type="PROSITE-ProRule" id="PRU01360"/>
    </source>
</evidence>
<dbReference type="Gene3D" id="2.40.170.20">
    <property type="entry name" value="TonB-dependent receptor, beta-barrel domain"/>
    <property type="match status" value="1"/>
</dbReference>
<dbReference type="InterPro" id="IPR036942">
    <property type="entry name" value="Beta-barrel_TonB_sf"/>
</dbReference>
<dbReference type="HOGENOM" id="CLU_006935_2_0_5"/>
<dbReference type="InterPro" id="IPR037066">
    <property type="entry name" value="Plug_dom_sf"/>
</dbReference>
<dbReference type="RefSeq" id="WP_013270340.1">
    <property type="nucleotide sequence ID" value="NC_014375.1"/>
</dbReference>
<keyword evidence="2 8" id="KW-0813">Transport</keyword>
<dbReference type="OrthoDB" id="5476657at2"/>
<evidence type="ECO:0000259" key="11">
    <source>
        <dbReference type="Pfam" id="PF00593"/>
    </source>
</evidence>
<comment type="similarity">
    <text evidence="8 9">Belongs to the TonB-dependent receptor family.</text>
</comment>
<dbReference type="BioCyc" id="BSUB633149:G1GM8-2952-MONOMER"/>
<dbReference type="InParanoid" id="D9QNK4"/>
<evidence type="ECO:0000313" key="13">
    <source>
        <dbReference type="EMBL" id="ADL02239.1"/>
    </source>
</evidence>
<organism evidence="13 14">
    <name type="scientific">Brevundimonas subvibrioides (strain ATCC 15264 / DSM 4735 / LMG 14903 / NBRC 16000 / CB 81)</name>
    <name type="common">Caulobacter subvibrioides</name>
    <dbReference type="NCBI Taxonomy" id="633149"/>
    <lineage>
        <taxon>Bacteria</taxon>
        <taxon>Pseudomonadati</taxon>
        <taxon>Pseudomonadota</taxon>
        <taxon>Alphaproteobacteria</taxon>
        <taxon>Caulobacterales</taxon>
        <taxon>Caulobacteraceae</taxon>
        <taxon>Brevundimonas</taxon>
    </lineage>
</organism>
<evidence type="ECO:0000256" key="1">
    <source>
        <dbReference type="ARBA" id="ARBA00004571"/>
    </source>
</evidence>
<keyword evidence="13" id="KW-0675">Receptor</keyword>
<feature type="domain" description="TonB-dependent receptor-like beta-barrel" evidence="11">
    <location>
        <begin position="422"/>
        <end position="946"/>
    </location>
</feature>
<dbReference type="SUPFAM" id="SSF56935">
    <property type="entry name" value="Porins"/>
    <property type="match status" value="1"/>
</dbReference>
<keyword evidence="4 8" id="KW-0812">Transmembrane</keyword>
<evidence type="ECO:0000256" key="9">
    <source>
        <dbReference type="RuleBase" id="RU003357"/>
    </source>
</evidence>
<dbReference type="Pfam" id="PF07715">
    <property type="entry name" value="Plug"/>
    <property type="match status" value="1"/>
</dbReference>
<feature type="domain" description="TonB-dependent receptor plug" evidence="12">
    <location>
        <begin position="63"/>
        <end position="173"/>
    </location>
</feature>
<dbReference type="InterPro" id="IPR012910">
    <property type="entry name" value="Plug_dom"/>
</dbReference>
<dbReference type="Pfam" id="PF00593">
    <property type="entry name" value="TonB_dep_Rec_b-barrel"/>
    <property type="match status" value="1"/>
</dbReference>
<dbReference type="PROSITE" id="PS52016">
    <property type="entry name" value="TONB_DEPENDENT_REC_3"/>
    <property type="match status" value="1"/>
</dbReference>
<evidence type="ECO:0000313" key="14">
    <source>
        <dbReference type="Proteomes" id="UP000002696"/>
    </source>
</evidence>
<dbReference type="InterPro" id="IPR010104">
    <property type="entry name" value="TonB_rcpt_bac"/>
</dbReference>
<dbReference type="KEGG" id="bsb:Bresu_2933"/>
<accession>D9QNK4</accession>
<keyword evidence="7 8" id="KW-0998">Cell outer membrane</keyword>
<dbReference type="PANTHER" id="PTHR40980:SF3">
    <property type="entry name" value="TONB-DEPENDENT RECEPTOR-LIKE BETA-BARREL DOMAIN-CONTAINING PROTEIN"/>
    <property type="match status" value="1"/>
</dbReference>
<dbReference type="EMBL" id="CP002102">
    <property type="protein sequence ID" value="ADL02239.1"/>
    <property type="molecule type" value="Genomic_DNA"/>
</dbReference>
<comment type="subcellular location">
    <subcellularLocation>
        <location evidence="1 8">Cell outer membrane</location>
        <topology evidence="1 8">Multi-pass membrane protein</topology>
    </subcellularLocation>
</comment>